<dbReference type="PANTHER" id="PTHR12827:SF3">
    <property type="entry name" value="ANAPHASE-PROMOTING COMPLEX SUBUNIT 1"/>
    <property type="match status" value="1"/>
</dbReference>
<accession>A0A9D4TGN3</accession>
<dbReference type="GO" id="GO:0005680">
    <property type="term" value="C:anaphase-promoting complex"/>
    <property type="evidence" value="ECO:0007669"/>
    <property type="project" value="InterPro"/>
</dbReference>
<evidence type="ECO:0000313" key="6">
    <source>
        <dbReference type="Proteomes" id="UP001055712"/>
    </source>
</evidence>
<dbReference type="OrthoDB" id="510903at2759"/>
<reference evidence="5" key="1">
    <citation type="journal article" date="2019" name="Plant J.">
        <title>Chlorella vulgaris genome assembly and annotation reveals the molecular basis for metabolic acclimation to high light conditions.</title>
        <authorList>
            <person name="Cecchin M."/>
            <person name="Marcolungo L."/>
            <person name="Rossato M."/>
            <person name="Girolomoni L."/>
            <person name="Cosentino E."/>
            <person name="Cuine S."/>
            <person name="Li-Beisson Y."/>
            <person name="Delledonne M."/>
            <person name="Ballottari M."/>
        </authorList>
    </citation>
    <scope>NUCLEOTIDE SEQUENCE</scope>
    <source>
        <strain evidence="5">211/11P</strain>
    </source>
</reference>
<dbReference type="GO" id="GO:0070979">
    <property type="term" value="P:protein K11-linked ubiquitination"/>
    <property type="evidence" value="ECO:0007669"/>
    <property type="project" value="TreeGrafter"/>
</dbReference>
<dbReference type="Proteomes" id="UP001055712">
    <property type="component" value="Unassembled WGS sequence"/>
</dbReference>
<dbReference type="InterPro" id="IPR049255">
    <property type="entry name" value="Apc1_N"/>
</dbReference>
<evidence type="ECO:0000313" key="5">
    <source>
        <dbReference type="EMBL" id="KAI3425096.1"/>
    </source>
</evidence>
<evidence type="ECO:0000256" key="3">
    <source>
        <dbReference type="ARBA" id="ARBA00023306"/>
    </source>
</evidence>
<name>A0A9D4TGN3_CHLVU</name>
<evidence type="ECO:0000256" key="1">
    <source>
        <dbReference type="ARBA" id="ARBA00022618"/>
    </source>
</evidence>
<dbReference type="InterPro" id="IPR024990">
    <property type="entry name" value="Apc1"/>
</dbReference>
<dbReference type="GO" id="GO:0060090">
    <property type="term" value="F:molecular adaptor activity"/>
    <property type="evidence" value="ECO:0007669"/>
    <property type="project" value="TreeGrafter"/>
</dbReference>
<gene>
    <name evidence="5" type="ORF">D9Q98_008474</name>
</gene>
<keyword evidence="6" id="KW-1185">Reference proteome</keyword>
<keyword evidence="3" id="KW-0131">Cell cycle</keyword>
<dbReference type="EMBL" id="SIDB01000012">
    <property type="protein sequence ID" value="KAI3425096.1"/>
    <property type="molecule type" value="Genomic_DNA"/>
</dbReference>
<proteinExistence type="predicted"/>
<evidence type="ECO:0000259" key="4">
    <source>
        <dbReference type="Pfam" id="PF12859"/>
    </source>
</evidence>
<comment type="caution">
    <text evidence="5">The sequence shown here is derived from an EMBL/GenBank/DDBJ whole genome shotgun (WGS) entry which is preliminary data.</text>
</comment>
<dbReference type="Pfam" id="PF12859">
    <property type="entry name" value="ANAPC1"/>
    <property type="match status" value="1"/>
</dbReference>
<keyword evidence="2" id="KW-0498">Mitosis</keyword>
<dbReference type="GO" id="GO:0051301">
    <property type="term" value="P:cell division"/>
    <property type="evidence" value="ECO:0007669"/>
    <property type="project" value="UniProtKB-KW"/>
</dbReference>
<keyword evidence="1" id="KW-0132">Cell division</keyword>
<dbReference type="PANTHER" id="PTHR12827">
    <property type="entry name" value="MEIOTIC CHECKPOINT REGULATOR TSG24 FAMILY MEMBER"/>
    <property type="match status" value="1"/>
</dbReference>
<reference evidence="5" key="2">
    <citation type="submission" date="2020-11" db="EMBL/GenBank/DDBJ databases">
        <authorList>
            <person name="Cecchin M."/>
            <person name="Marcolungo L."/>
            <person name="Rossato M."/>
            <person name="Girolomoni L."/>
            <person name="Cosentino E."/>
            <person name="Cuine S."/>
            <person name="Li-Beisson Y."/>
            <person name="Delledonne M."/>
            <person name="Ballottari M."/>
        </authorList>
    </citation>
    <scope>NUCLEOTIDE SEQUENCE</scope>
    <source>
        <strain evidence="5">211/11P</strain>
        <tissue evidence="5">Whole cell</tissue>
    </source>
</reference>
<evidence type="ECO:0000256" key="2">
    <source>
        <dbReference type="ARBA" id="ARBA00022776"/>
    </source>
</evidence>
<sequence length="263" mass="27421">MTAFATEVLAACDGRALAQEGDGTHHISLVFSGSSTTLGKGGVDEELSIQGNRVVWTAGGVLRKQLSTTAPILKAAWCFFQNTGPDAILCLLHPGVLSVFTQDGDSHTIPLPGHFSGLWPLPQGVLLTGAAAQGPCILVHPLENIQEVQLQAAAAAPHADDWDMEEQVVWSSVEVPYLVTHNTRHTRLALWSISTQRAQGFVAVTPMRWPGCNSAPRTPGAQVSGGRGALAAAALTRSVAHLTTPVAPATGGTTAAPAGTYKK</sequence>
<protein>
    <recommendedName>
        <fullName evidence="4">Anaphase-promoting complex subunit 1 N-terminal domain-containing protein</fullName>
    </recommendedName>
</protein>
<feature type="domain" description="Anaphase-promoting complex subunit 1 N-terminal" evidence="4">
    <location>
        <begin position="40"/>
        <end position="128"/>
    </location>
</feature>
<dbReference type="AlphaFoldDB" id="A0A9D4TGN3"/>
<organism evidence="5 6">
    <name type="scientific">Chlorella vulgaris</name>
    <name type="common">Green alga</name>
    <dbReference type="NCBI Taxonomy" id="3077"/>
    <lineage>
        <taxon>Eukaryota</taxon>
        <taxon>Viridiplantae</taxon>
        <taxon>Chlorophyta</taxon>
        <taxon>core chlorophytes</taxon>
        <taxon>Trebouxiophyceae</taxon>
        <taxon>Chlorellales</taxon>
        <taxon>Chlorellaceae</taxon>
        <taxon>Chlorella clade</taxon>
        <taxon>Chlorella</taxon>
    </lineage>
</organism>
<dbReference type="GO" id="GO:0007091">
    <property type="term" value="P:metaphase/anaphase transition of mitotic cell cycle"/>
    <property type="evidence" value="ECO:0007669"/>
    <property type="project" value="TreeGrafter"/>
</dbReference>
<dbReference type="GO" id="GO:0031145">
    <property type="term" value="P:anaphase-promoting complex-dependent catabolic process"/>
    <property type="evidence" value="ECO:0007669"/>
    <property type="project" value="TreeGrafter"/>
</dbReference>